<evidence type="ECO:0000256" key="2">
    <source>
        <dbReference type="SAM" id="Phobius"/>
    </source>
</evidence>
<keyword evidence="2" id="KW-0812">Transmembrane</keyword>
<dbReference type="Proteomes" id="UP000054937">
    <property type="component" value="Unassembled WGS sequence"/>
</dbReference>
<reference evidence="3 4" key="1">
    <citation type="journal article" date="2015" name="Sci. Rep.">
        <title>Genome of the facultative scuticociliatosis pathogen Pseudocohnilembus persalinus provides insight into its virulence through horizontal gene transfer.</title>
        <authorList>
            <person name="Xiong J."/>
            <person name="Wang G."/>
            <person name="Cheng J."/>
            <person name="Tian M."/>
            <person name="Pan X."/>
            <person name="Warren A."/>
            <person name="Jiang C."/>
            <person name="Yuan D."/>
            <person name="Miao W."/>
        </authorList>
    </citation>
    <scope>NUCLEOTIDE SEQUENCE [LARGE SCALE GENOMIC DNA]</scope>
    <source>
        <strain evidence="3">36N120E</strain>
    </source>
</reference>
<sequence length="713" mass="82591">MSKYIITLILISLIATTTLYYLNQNKEQKLTLTNRNFFKEYKSSPNLLSASEDDLDNYFDMDNFPHILNYGVQHVSQLKEFSEKIGIQSTNTQIQVIAQAYIQTIYNEEDNIFDIAVFLTNIEKNIFSNEVSEENYEQSEAQQEKQNEEEQELFIDSNVFERGEKQIYERKSQFFLVQVEPDSGKILKFKREKAHDEDKLIIWITQQLINDIFPEARDIAYEQGDSEAENLGIFHVDNVQTQVSENQVILQREYDSNDLIETYFENVNIPDIDFDREVLVDTQSGIVEQGESQFIFNYGKQDQQLLSQNQDLENQQFQLEGSGDIEGEIHQSYWQIEFEDVDNLISKFMLESRYTADFSNSPLLKNEKAFVELGDGENEPFDLIDFETQKNQKIVEIYTEDSEEETSHESYDKNNDKKKRNNQKNEKINLKQYYGDFDEYKQLANIEVFDNQVAVGIAFSGDAYDNLLQLQLRVNGQLIRNILSYEVNNCQSPLWSKQNDVLNTDLFKARFPVFGLITINVNAKGNFQYGVDFNLSRNNGRCNLNINPNAKGTLYAEGVASLINLISAGVYSQGNFLHTTLNLNAYTSFTESSLELYGSFKPYDITVGIKYDIVKCNFNRRLSEQKYADSAQRKLWFSWGDYFQQLAETATTYIQKGIDGAKQVVYEVIDALESVTEICKFEEGQTILYQKSSQRQSLPMDQDNQGNASQYQE</sequence>
<accession>A0A0V0QQT6</accession>
<name>A0A0V0QQT6_PSEPJ</name>
<dbReference type="EMBL" id="LDAU01000118">
    <property type="protein sequence ID" value="KRX04368.1"/>
    <property type="molecule type" value="Genomic_DNA"/>
</dbReference>
<proteinExistence type="predicted"/>
<evidence type="ECO:0008006" key="5">
    <source>
        <dbReference type="Google" id="ProtNLM"/>
    </source>
</evidence>
<keyword evidence="2" id="KW-1133">Transmembrane helix</keyword>
<keyword evidence="4" id="KW-1185">Reference proteome</keyword>
<comment type="caution">
    <text evidence="3">The sequence shown here is derived from an EMBL/GenBank/DDBJ whole genome shotgun (WGS) entry which is preliminary data.</text>
</comment>
<keyword evidence="2" id="KW-0472">Membrane</keyword>
<protein>
    <recommendedName>
        <fullName evidence="5">Transmembrane protein</fullName>
    </recommendedName>
</protein>
<organism evidence="3 4">
    <name type="scientific">Pseudocohnilembus persalinus</name>
    <name type="common">Ciliate</name>
    <dbReference type="NCBI Taxonomy" id="266149"/>
    <lineage>
        <taxon>Eukaryota</taxon>
        <taxon>Sar</taxon>
        <taxon>Alveolata</taxon>
        <taxon>Ciliophora</taxon>
        <taxon>Intramacronucleata</taxon>
        <taxon>Oligohymenophorea</taxon>
        <taxon>Scuticociliatia</taxon>
        <taxon>Philasterida</taxon>
        <taxon>Pseudocohnilembidae</taxon>
        <taxon>Pseudocohnilembus</taxon>
    </lineage>
</organism>
<dbReference type="AlphaFoldDB" id="A0A0V0QQT6"/>
<feature type="region of interest" description="Disordered" evidence="1">
    <location>
        <begin position="692"/>
        <end position="713"/>
    </location>
</feature>
<evidence type="ECO:0000313" key="3">
    <source>
        <dbReference type="EMBL" id="KRX04368.1"/>
    </source>
</evidence>
<dbReference type="OMA" id="FNITHSH"/>
<dbReference type="InParanoid" id="A0A0V0QQT6"/>
<evidence type="ECO:0000256" key="1">
    <source>
        <dbReference type="SAM" id="MobiDB-lite"/>
    </source>
</evidence>
<feature type="region of interest" description="Disordered" evidence="1">
    <location>
        <begin position="398"/>
        <end position="424"/>
    </location>
</feature>
<feature type="transmembrane region" description="Helical" evidence="2">
    <location>
        <begin position="5"/>
        <end position="22"/>
    </location>
</feature>
<gene>
    <name evidence="3" type="ORF">PPERSA_05629</name>
</gene>
<feature type="compositionally biased region" description="Basic and acidic residues" evidence="1">
    <location>
        <begin position="405"/>
        <end position="415"/>
    </location>
</feature>
<evidence type="ECO:0000313" key="4">
    <source>
        <dbReference type="Proteomes" id="UP000054937"/>
    </source>
</evidence>